<feature type="region of interest" description="Disordered" evidence="2">
    <location>
        <begin position="128"/>
        <end position="148"/>
    </location>
</feature>
<evidence type="ECO:0000256" key="2">
    <source>
        <dbReference type="SAM" id="MobiDB-lite"/>
    </source>
</evidence>
<reference evidence="3" key="1">
    <citation type="submission" date="2022-08" db="EMBL/GenBank/DDBJ databases">
        <authorList>
            <consortium name="DOE Joint Genome Institute"/>
            <person name="Min B."/>
            <person name="Sierra-Patev S."/>
            <person name="Naranjo-Ortiz M."/>
            <person name="Looney B."/>
            <person name="Konkel Z."/>
            <person name="Slot J.C."/>
            <person name="Sakamoto Y."/>
            <person name="Steenwyk J.L."/>
            <person name="Rokas A."/>
            <person name="Carro J."/>
            <person name="Camarero S."/>
            <person name="Ferreira P."/>
            <person name="Molpeceres G."/>
            <person name="Ruiz-duenas F.J."/>
            <person name="Serrano A."/>
            <person name="Henrissat B."/>
            <person name="Drula E."/>
            <person name="Hughes K.W."/>
            <person name="Mata J.L."/>
            <person name="Ishikawa N.K."/>
            <person name="Vargas-Isla R."/>
            <person name="Ushijima S."/>
            <person name="Smith C.A."/>
            <person name="Ahrendt S."/>
            <person name="Andreopoulos W."/>
            <person name="He G."/>
            <person name="LaButti K."/>
            <person name="Lipzen A."/>
            <person name="Ng V."/>
            <person name="Riley R."/>
            <person name="Sandor L."/>
            <person name="Barry K."/>
            <person name="Martinez A.T."/>
            <person name="Xiao Y."/>
            <person name="Gibbons J.G."/>
            <person name="Terashima K."/>
            <person name="Hibbett D.S."/>
            <person name="Grigoriev I.V."/>
        </authorList>
    </citation>
    <scope>NUCLEOTIDE SEQUENCE</scope>
    <source>
        <strain evidence="3">ET3784</strain>
    </source>
</reference>
<feature type="compositionally biased region" description="Polar residues" evidence="2">
    <location>
        <begin position="288"/>
        <end position="297"/>
    </location>
</feature>
<gene>
    <name evidence="3" type="ORF">DFJ43DRAFT_1158681</name>
</gene>
<accession>A0AA38MWM7</accession>
<feature type="region of interest" description="Disordered" evidence="2">
    <location>
        <begin position="8"/>
        <end position="41"/>
    </location>
</feature>
<dbReference type="EMBL" id="JANVFO010000059">
    <property type="protein sequence ID" value="KAJ3721336.1"/>
    <property type="molecule type" value="Genomic_DNA"/>
</dbReference>
<feature type="compositionally biased region" description="Low complexity" evidence="2">
    <location>
        <begin position="129"/>
        <end position="141"/>
    </location>
</feature>
<feature type="compositionally biased region" description="Polar residues" evidence="2">
    <location>
        <begin position="14"/>
        <end position="32"/>
    </location>
</feature>
<sequence length="344" mass="37029">MNNMLSAFAGIKRGSSTQENDGYVPNTNSQEGWTGPPGTSRVRVVASSSTDMLDRERTQSQSLLQDMRRRLGPLSEGLSIAQILKALLDEREALCEELSQRVGEAGKSNLHDVLKSLLDERESLHGQFAEQSAAAQAQSEASRAHVTQLKADLDHAREDSRLTREDAEKAKQAAAKALADAAKAMADASKAKADAAKAQDQARQAQTDSIALEAQLAQQLRREKEARSRAATNNPELLGTAPPANSPSTPGNPQPQPIHSQPPNSSQSSSPSNTVQQPPTLPQIPPGINSQPSNFDDSQPPPTTPHGPQPPPTFPPPLEEYVHQMLHNTFQTFLNSQTSLSATR</sequence>
<evidence type="ECO:0000313" key="3">
    <source>
        <dbReference type="EMBL" id="KAJ3721336.1"/>
    </source>
</evidence>
<protein>
    <submittedName>
        <fullName evidence="3">Uncharacterized protein</fullName>
    </submittedName>
</protein>
<dbReference type="AlphaFoldDB" id="A0AA38MWM7"/>
<evidence type="ECO:0000313" key="4">
    <source>
        <dbReference type="Proteomes" id="UP001176059"/>
    </source>
</evidence>
<comment type="caution">
    <text evidence="3">The sequence shown here is derived from an EMBL/GenBank/DDBJ whole genome shotgun (WGS) entry which is preliminary data.</text>
</comment>
<keyword evidence="4" id="KW-1185">Reference proteome</keyword>
<feature type="compositionally biased region" description="Low complexity" evidence="2">
    <location>
        <begin position="257"/>
        <end position="278"/>
    </location>
</feature>
<organism evidence="3 4">
    <name type="scientific">Lentinula guzmanii</name>
    <dbReference type="NCBI Taxonomy" id="2804957"/>
    <lineage>
        <taxon>Eukaryota</taxon>
        <taxon>Fungi</taxon>
        <taxon>Dikarya</taxon>
        <taxon>Basidiomycota</taxon>
        <taxon>Agaricomycotina</taxon>
        <taxon>Agaricomycetes</taxon>
        <taxon>Agaricomycetidae</taxon>
        <taxon>Agaricales</taxon>
        <taxon>Marasmiineae</taxon>
        <taxon>Omphalotaceae</taxon>
        <taxon>Lentinula</taxon>
    </lineage>
</organism>
<keyword evidence="1" id="KW-0175">Coiled coil</keyword>
<feature type="region of interest" description="Disordered" evidence="2">
    <location>
        <begin position="217"/>
        <end position="320"/>
    </location>
</feature>
<proteinExistence type="predicted"/>
<name>A0AA38MWM7_9AGAR</name>
<reference evidence="3" key="2">
    <citation type="journal article" date="2023" name="Proc. Natl. Acad. Sci. U.S.A.">
        <title>A global phylogenomic analysis of the shiitake genus Lentinula.</title>
        <authorList>
            <person name="Sierra-Patev S."/>
            <person name="Min B."/>
            <person name="Naranjo-Ortiz M."/>
            <person name="Looney B."/>
            <person name="Konkel Z."/>
            <person name="Slot J.C."/>
            <person name="Sakamoto Y."/>
            <person name="Steenwyk J.L."/>
            <person name="Rokas A."/>
            <person name="Carro J."/>
            <person name="Camarero S."/>
            <person name="Ferreira P."/>
            <person name="Molpeceres G."/>
            <person name="Ruiz-Duenas F.J."/>
            <person name="Serrano A."/>
            <person name="Henrissat B."/>
            <person name="Drula E."/>
            <person name="Hughes K.W."/>
            <person name="Mata J.L."/>
            <person name="Ishikawa N.K."/>
            <person name="Vargas-Isla R."/>
            <person name="Ushijima S."/>
            <person name="Smith C.A."/>
            <person name="Donoghue J."/>
            <person name="Ahrendt S."/>
            <person name="Andreopoulos W."/>
            <person name="He G."/>
            <person name="LaButti K."/>
            <person name="Lipzen A."/>
            <person name="Ng V."/>
            <person name="Riley R."/>
            <person name="Sandor L."/>
            <person name="Barry K."/>
            <person name="Martinez A.T."/>
            <person name="Xiao Y."/>
            <person name="Gibbons J.G."/>
            <person name="Terashima K."/>
            <person name="Grigoriev I.V."/>
            <person name="Hibbett D."/>
        </authorList>
    </citation>
    <scope>NUCLEOTIDE SEQUENCE</scope>
    <source>
        <strain evidence="3">ET3784</strain>
    </source>
</reference>
<feature type="compositionally biased region" description="Pro residues" evidence="2">
    <location>
        <begin position="299"/>
        <end position="318"/>
    </location>
</feature>
<evidence type="ECO:0000256" key="1">
    <source>
        <dbReference type="SAM" id="Coils"/>
    </source>
</evidence>
<feature type="coiled-coil region" evidence="1">
    <location>
        <begin position="153"/>
        <end position="215"/>
    </location>
</feature>
<dbReference type="Proteomes" id="UP001176059">
    <property type="component" value="Unassembled WGS sequence"/>
</dbReference>